<dbReference type="CDD" id="cd18793">
    <property type="entry name" value="SF2_C_SNF"/>
    <property type="match status" value="1"/>
</dbReference>
<evidence type="ECO:0000259" key="12">
    <source>
        <dbReference type="PROSITE" id="PS51192"/>
    </source>
</evidence>
<keyword evidence="5" id="KW-0378">Hydrolase</keyword>
<organism evidence="14 15">
    <name type="scientific">Lentinula raphanica</name>
    <dbReference type="NCBI Taxonomy" id="153919"/>
    <lineage>
        <taxon>Eukaryota</taxon>
        <taxon>Fungi</taxon>
        <taxon>Dikarya</taxon>
        <taxon>Basidiomycota</taxon>
        <taxon>Agaricomycotina</taxon>
        <taxon>Agaricomycetes</taxon>
        <taxon>Agaricomycetidae</taxon>
        <taxon>Agaricales</taxon>
        <taxon>Marasmiineae</taxon>
        <taxon>Omphalotaceae</taxon>
        <taxon>Lentinula</taxon>
    </lineage>
</organism>
<dbReference type="GO" id="GO:0003678">
    <property type="term" value="F:DNA helicase activity"/>
    <property type="evidence" value="ECO:0007669"/>
    <property type="project" value="UniProtKB-EC"/>
</dbReference>
<evidence type="ECO:0000256" key="1">
    <source>
        <dbReference type="ARBA" id="ARBA00004123"/>
    </source>
</evidence>
<dbReference type="Pfam" id="PF00271">
    <property type="entry name" value="Helicase_C"/>
    <property type="match status" value="1"/>
</dbReference>
<feature type="compositionally biased region" description="Low complexity" evidence="11">
    <location>
        <begin position="28"/>
        <end position="42"/>
    </location>
</feature>
<dbReference type="Gene3D" id="3.40.50.300">
    <property type="entry name" value="P-loop containing nucleotide triphosphate hydrolases"/>
    <property type="match status" value="1"/>
</dbReference>
<feature type="compositionally biased region" description="Basic and acidic residues" evidence="11">
    <location>
        <begin position="8"/>
        <end position="24"/>
    </location>
</feature>
<dbReference type="InterPro" id="IPR001650">
    <property type="entry name" value="Helicase_C-like"/>
</dbReference>
<evidence type="ECO:0000256" key="6">
    <source>
        <dbReference type="ARBA" id="ARBA00022806"/>
    </source>
</evidence>
<evidence type="ECO:0000259" key="13">
    <source>
        <dbReference type="PROSITE" id="PS51194"/>
    </source>
</evidence>
<dbReference type="GO" id="GO:0005524">
    <property type="term" value="F:ATP binding"/>
    <property type="evidence" value="ECO:0007669"/>
    <property type="project" value="UniProtKB-KW"/>
</dbReference>
<keyword evidence="7" id="KW-0067">ATP-binding</keyword>
<dbReference type="GO" id="GO:0140658">
    <property type="term" value="F:ATP-dependent chromatin remodeler activity"/>
    <property type="evidence" value="ECO:0007669"/>
    <property type="project" value="UniProtKB-ARBA"/>
</dbReference>
<protein>
    <recommendedName>
        <fullName evidence="3">DNA helicase</fullName>
        <ecNumber evidence="3">3.6.4.12</ecNumber>
    </recommendedName>
</protein>
<dbReference type="AlphaFoldDB" id="A0AA38PBY5"/>
<proteinExistence type="inferred from homology"/>
<feature type="domain" description="Helicase ATP-binding" evidence="12">
    <location>
        <begin position="555"/>
        <end position="732"/>
    </location>
</feature>
<keyword evidence="6" id="KW-0347">Helicase</keyword>
<evidence type="ECO:0000256" key="7">
    <source>
        <dbReference type="ARBA" id="ARBA00022840"/>
    </source>
</evidence>
<dbReference type="Proteomes" id="UP001163846">
    <property type="component" value="Unassembled WGS sequence"/>
</dbReference>
<feature type="compositionally biased region" description="Basic and acidic residues" evidence="11">
    <location>
        <begin position="137"/>
        <end position="164"/>
    </location>
</feature>
<dbReference type="EMBL" id="MU806094">
    <property type="protein sequence ID" value="KAJ3840098.1"/>
    <property type="molecule type" value="Genomic_DNA"/>
</dbReference>
<dbReference type="InterPro" id="IPR049730">
    <property type="entry name" value="SNF2/RAD54-like_C"/>
</dbReference>
<keyword evidence="10" id="KW-0539">Nucleus</keyword>
<feature type="region of interest" description="Disordered" evidence="11">
    <location>
        <begin position="1087"/>
        <end position="1106"/>
    </location>
</feature>
<feature type="region of interest" description="Disordered" evidence="11">
    <location>
        <begin position="1"/>
        <end position="232"/>
    </location>
</feature>
<feature type="compositionally biased region" description="Low complexity" evidence="11">
    <location>
        <begin position="193"/>
        <end position="207"/>
    </location>
</feature>
<feature type="compositionally biased region" description="Polar residues" evidence="11">
    <location>
        <begin position="67"/>
        <end position="92"/>
    </location>
</feature>
<comment type="subcellular location">
    <subcellularLocation>
        <location evidence="1">Nucleus</location>
    </subcellularLocation>
</comment>
<dbReference type="PROSITE" id="PS51192">
    <property type="entry name" value="HELICASE_ATP_BIND_1"/>
    <property type="match status" value="1"/>
</dbReference>
<dbReference type="FunFam" id="3.40.50.10810:FF:000014">
    <property type="entry name" value="SWI/SNF-related matrix-associated actin-dependent regulator of chromatin subfamily A containing DEAD/H box 1"/>
    <property type="match status" value="1"/>
</dbReference>
<keyword evidence="8" id="KW-0156">Chromatin regulator</keyword>
<evidence type="ECO:0000256" key="4">
    <source>
        <dbReference type="ARBA" id="ARBA00022741"/>
    </source>
</evidence>
<feature type="region of interest" description="Disordered" evidence="11">
    <location>
        <begin position="269"/>
        <end position="390"/>
    </location>
</feature>
<feature type="compositionally biased region" description="Basic and acidic residues" evidence="11">
    <location>
        <begin position="1090"/>
        <end position="1103"/>
    </location>
</feature>
<sequence>MSTTAEQAAKRADTLNRIRLERQQGKLPGPSIPSSSSSSSSPYPAPPAQSRDGTISSRYFVQPPASPNDTILVPSSSPLRSPANNNTFQSQPRPRWPDVAFRNGGAHTGPWTIPQLAPAYDPLTASSGFASQNNAHKASDTRQFSRADNDDIRPRKRPFLHDLPPKSTLAQSPESPGIQRPGQRRRMLADAGSTSSDESTPESSSRPRLVRGRPADSAEAPPPSTPADPFADSQFIRFNMTMPGYSSNRVKAAWLQAKQDVRLATKLVTDESWVPNPPPHSSPPVASRSSTESHGKVEGVEEAHRARLAALKEKSKKSSIYANRPNAAKPASAATPVVKHPPIDLTVESPTIAQPLRRKRNKNMIVDSDSDEELNESEDDRSHKRSRQESNHELRVLQFFNTQSAEALQELTGCTDVQIKAIVDLRKFTSVDDLNAKLGQGKKKAGPAGLSPRLVDDAVEIFRGYTAVDEILEECEEIGAKLRTSIASWTSVSSNGKGKQTDSLPESVEDGALNLHAMSSLTQHKPEGYVDKQPSLLSDSVKLKDYQLLGLNWLHLLYRSNLSCILADEMGLGKTVQVISFLALLRERGNKGPHLIVVPSSTLENWCREFARFADSISVQVYYGGKNERIELRQTLLDTKRCDKGNEDDADGWEVLITTYNLAQGDSDRKFFRRIEWDCCVFDEGHVLKNFQSQRYTSLLRIKSRWRLLLTGTPLQNNLQELVSLMNFILPEQFGDSLEDLRQIFKVKGDSKASLLAQERVSRAKKMMTPFVLRRRKDQVLQDLPKKTERIEWCETTPLQKSIYRDTLQRSRKTVLESETPVDSAGTSDTNGRSKGPKKTRPPAKAKEKQYLENSANVLMDLRKAALHPMLFRSRFTDDMLSAIAKQLLREPDFKKRGAIFDIVKEDMSVMTDAELQHFCGTYKCIRRYEQPADCFLDSGKIQTLLSLLMDYQKQDRKILIFSQFTQILDILEVILKQKNIQYLVLTGSTPVDVRQSLVDEFTEDASIPVFLLSTKAGGMGINLTAASVVIMFDQDFNPHNDRQAQDRAYRIGQKRDVEVVKLITRGTIEEDMLRLSEMKLALDEAVAGDDDKGESAPEREMKASLMSTLRRQFERQEESDDDIITIS</sequence>
<dbReference type="InterPro" id="IPR027417">
    <property type="entry name" value="P-loop_NTPase"/>
</dbReference>
<dbReference type="GO" id="GO:0016787">
    <property type="term" value="F:hydrolase activity"/>
    <property type="evidence" value="ECO:0007669"/>
    <property type="project" value="UniProtKB-KW"/>
</dbReference>
<evidence type="ECO:0000256" key="9">
    <source>
        <dbReference type="ARBA" id="ARBA00023125"/>
    </source>
</evidence>
<feature type="region of interest" description="Disordered" evidence="11">
    <location>
        <begin position="814"/>
        <end position="848"/>
    </location>
</feature>
<dbReference type="GO" id="GO:0005694">
    <property type="term" value="C:chromosome"/>
    <property type="evidence" value="ECO:0007669"/>
    <property type="project" value="UniProtKB-ARBA"/>
</dbReference>
<dbReference type="GO" id="GO:0003677">
    <property type="term" value="F:DNA binding"/>
    <property type="evidence" value="ECO:0007669"/>
    <property type="project" value="UniProtKB-KW"/>
</dbReference>
<keyword evidence="4" id="KW-0547">Nucleotide-binding</keyword>
<evidence type="ECO:0000256" key="10">
    <source>
        <dbReference type="ARBA" id="ARBA00023242"/>
    </source>
</evidence>
<comment type="similarity">
    <text evidence="2">Belongs to the SNF2/RAD54 helicase family.</text>
</comment>
<evidence type="ECO:0000313" key="14">
    <source>
        <dbReference type="EMBL" id="KAJ3840098.1"/>
    </source>
</evidence>
<feature type="compositionally biased region" description="Basic residues" evidence="11">
    <location>
        <begin position="835"/>
        <end position="844"/>
    </location>
</feature>
<feature type="compositionally biased region" description="Polar residues" evidence="11">
    <location>
        <begin position="124"/>
        <end position="136"/>
    </location>
</feature>
<evidence type="ECO:0000256" key="2">
    <source>
        <dbReference type="ARBA" id="ARBA00007025"/>
    </source>
</evidence>
<evidence type="ECO:0000256" key="11">
    <source>
        <dbReference type="SAM" id="MobiDB-lite"/>
    </source>
</evidence>
<keyword evidence="9" id="KW-0238">DNA-binding</keyword>
<name>A0AA38PBY5_9AGAR</name>
<feature type="domain" description="Helicase C-terminal" evidence="13">
    <location>
        <begin position="944"/>
        <end position="1105"/>
    </location>
</feature>
<dbReference type="PANTHER" id="PTHR10799">
    <property type="entry name" value="SNF2/RAD54 HELICASE FAMILY"/>
    <property type="match status" value="1"/>
</dbReference>
<evidence type="ECO:0000256" key="8">
    <source>
        <dbReference type="ARBA" id="ARBA00022853"/>
    </source>
</evidence>
<feature type="compositionally biased region" description="Basic and acidic residues" evidence="11">
    <location>
        <begin position="291"/>
        <end position="313"/>
    </location>
</feature>
<dbReference type="InterPro" id="IPR014001">
    <property type="entry name" value="Helicase_ATP-bd"/>
</dbReference>
<dbReference type="Gene3D" id="3.40.50.10810">
    <property type="entry name" value="Tandem AAA-ATPase domain"/>
    <property type="match status" value="1"/>
</dbReference>
<reference evidence="14" key="1">
    <citation type="submission" date="2022-08" db="EMBL/GenBank/DDBJ databases">
        <authorList>
            <consortium name="DOE Joint Genome Institute"/>
            <person name="Min B."/>
            <person name="Riley R."/>
            <person name="Sierra-Patev S."/>
            <person name="Naranjo-Ortiz M."/>
            <person name="Looney B."/>
            <person name="Konkel Z."/>
            <person name="Slot J.C."/>
            <person name="Sakamoto Y."/>
            <person name="Steenwyk J.L."/>
            <person name="Rokas A."/>
            <person name="Carro J."/>
            <person name="Camarero S."/>
            <person name="Ferreira P."/>
            <person name="Molpeceres G."/>
            <person name="Ruiz-Duenas F.J."/>
            <person name="Serrano A."/>
            <person name="Henrissat B."/>
            <person name="Drula E."/>
            <person name="Hughes K.W."/>
            <person name="Mata J.L."/>
            <person name="Ishikawa N.K."/>
            <person name="Vargas-Isla R."/>
            <person name="Ushijima S."/>
            <person name="Smith C.A."/>
            <person name="Ahrendt S."/>
            <person name="Andreopoulos W."/>
            <person name="He G."/>
            <person name="Labutti K."/>
            <person name="Lipzen A."/>
            <person name="Ng V."/>
            <person name="Sandor L."/>
            <person name="Barry K."/>
            <person name="Martinez A.T."/>
            <person name="Xiao Y."/>
            <person name="Gibbons J.G."/>
            <person name="Terashima K."/>
            <person name="Hibbett D.S."/>
            <person name="Grigoriev I.V."/>
        </authorList>
    </citation>
    <scope>NUCLEOTIDE SEQUENCE</scope>
    <source>
        <strain evidence="14">TFB9207</strain>
    </source>
</reference>
<keyword evidence="15" id="KW-1185">Reference proteome</keyword>
<evidence type="ECO:0000313" key="15">
    <source>
        <dbReference type="Proteomes" id="UP001163846"/>
    </source>
</evidence>
<evidence type="ECO:0000256" key="5">
    <source>
        <dbReference type="ARBA" id="ARBA00022801"/>
    </source>
</evidence>
<gene>
    <name evidence="14" type="ORF">F5878DRAFT_716733</name>
</gene>
<dbReference type="InterPro" id="IPR000330">
    <property type="entry name" value="SNF2_N"/>
</dbReference>
<evidence type="ECO:0000256" key="3">
    <source>
        <dbReference type="ARBA" id="ARBA00012551"/>
    </source>
</evidence>
<dbReference type="SMART" id="SM00487">
    <property type="entry name" value="DEXDc"/>
    <property type="match status" value="1"/>
</dbReference>
<dbReference type="SUPFAM" id="SSF52540">
    <property type="entry name" value="P-loop containing nucleoside triphosphate hydrolases"/>
    <property type="match status" value="2"/>
</dbReference>
<dbReference type="PROSITE" id="PS51194">
    <property type="entry name" value="HELICASE_CTER"/>
    <property type="match status" value="1"/>
</dbReference>
<dbReference type="EC" id="3.6.4.12" evidence="3"/>
<feature type="compositionally biased region" description="Acidic residues" evidence="11">
    <location>
        <begin position="368"/>
        <end position="379"/>
    </location>
</feature>
<comment type="caution">
    <text evidence="14">The sequence shown here is derived from an EMBL/GenBank/DDBJ whole genome shotgun (WGS) entry which is preliminary data.</text>
</comment>
<dbReference type="SMART" id="SM00490">
    <property type="entry name" value="HELICc"/>
    <property type="match status" value="1"/>
</dbReference>
<dbReference type="Pfam" id="PF00176">
    <property type="entry name" value="SNF2-rel_dom"/>
    <property type="match status" value="1"/>
</dbReference>
<accession>A0AA38PBY5</accession>
<dbReference type="InterPro" id="IPR038718">
    <property type="entry name" value="SNF2-like_sf"/>
</dbReference>
<dbReference type="GO" id="GO:0005634">
    <property type="term" value="C:nucleus"/>
    <property type="evidence" value="ECO:0007669"/>
    <property type="project" value="UniProtKB-SubCell"/>
</dbReference>